<keyword evidence="1" id="KW-0472">Membrane</keyword>
<organism evidence="2 3">
    <name type="scientific">Caerostris extrusa</name>
    <name type="common">Bark spider</name>
    <name type="synonym">Caerostris bankana</name>
    <dbReference type="NCBI Taxonomy" id="172846"/>
    <lineage>
        <taxon>Eukaryota</taxon>
        <taxon>Metazoa</taxon>
        <taxon>Ecdysozoa</taxon>
        <taxon>Arthropoda</taxon>
        <taxon>Chelicerata</taxon>
        <taxon>Arachnida</taxon>
        <taxon>Araneae</taxon>
        <taxon>Araneomorphae</taxon>
        <taxon>Entelegynae</taxon>
        <taxon>Araneoidea</taxon>
        <taxon>Araneidae</taxon>
        <taxon>Caerostris</taxon>
    </lineage>
</organism>
<accession>A0AAV4XEI5</accession>
<reference evidence="2 3" key="1">
    <citation type="submission" date="2021-06" db="EMBL/GenBank/DDBJ databases">
        <title>Caerostris extrusa draft genome.</title>
        <authorList>
            <person name="Kono N."/>
            <person name="Arakawa K."/>
        </authorList>
    </citation>
    <scope>NUCLEOTIDE SEQUENCE [LARGE SCALE GENOMIC DNA]</scope>
</reference>
<evidence type="ECO:0000313" key="2">
    <source>
        <dbReference type="EMBL" id="GIY93341.1"/>
    </source>
</evidence>
<protein>
    <submittedName>
        <fullName evidence="2">Uncharacterized protein</fullName>
    </submittedName>
</protein>
<gene>
    <name evidence="2" type="ORF">CEXT_480351</name>
</gene>
<name>A0AAV4XEI5_CAEEX</name>
<evidence type="ECO:0000313" key="3">
    <source>
        <dbReference type="Proteomes" id="UP001054945"/>
    </source>
</evidence>
<sequence length="100" mass="11357">MSTASIMSLPLVLFATCSLFNMQWNLSFNPSVFVAIKELKVAVIVIAFPIRYQYRRATRLQRTKFKSVDGMHNSFQTTGNLMMNLNFDDGLILSKDIVSC</sequence>
<evidence type="ECO:0000256" key="1">
    <source>
        <dbReference type="SAM" id="Phobius"/>
    </source>
</evidence>
<keyword evidence="3" id="KW-1185">Reference proteome</keyword>
<keyword evidence="1" id="KW-0812">Transmembrane</keyword>
<proteinExistence type="predicted"/>
<feature type="transmembrane region" description="Helical" evidence="1">
    <location>
        <begin position="35"/>
        <end position="54"/>
    </location>
</feature>
<dbReference type="EMBL" id="BPLR01000259">
    <property type="protein sequence ID" value="GIY93341.1"/>
    <property type="molecule type" value="Genomic_DNA"/>
</dbReference>
<keyword evidence="1" id="KW-1133">Transmembrane helix</keyword>
<dbReference type="AlphaFoldDB" id="A0AAV4XEI5"/>
<comment type="caution">
    <text evidence="2">The sequence shown here is derived from an EMBL/GenBank/DDBJ whole genome shotgun (WGS) entry which is preliminary data.</text>
</comment>
<dbReference type="Proteomes" id="UP001054945">
    <property type="component" value="Unassembled WGS sequence"/>
</dbReference>